<keyword evidence="2" id="KW-1185">Reference proteome</keyword>
<protein>
    <submittedName>
        <fullName evidence="1">Uncharacterized protein</fullName>
    </submittedName>
</protein>
<reference evidence="1 2" key="1">
    <citation type="submission" date="2020-08" db="EMBL/GenBank/DDBJ databases">
        <title>Sequencing the genomes of 1000 actinobacteria strains.</title>
        <authorList>
            <person name="Klenk H.-P."/>
        </authorList>
    </citation>
    <scope>NUCLEOTIDE SEQUENCE [LARGE SCALE GENOMIC DNA]</scope>
    <source>
        <strain evidence="1 2">DSM 45886</strain>
    </source>
</reference>
<dbReference type="AlphaFoldDB" id="A0A7W7WSV4"/>
<dbReference type="RefSeq" id="WP_184538932.1">
    <property type="nucleotide sequence ID" value="NZ_JACHJW010000001.1"/>
</dbReference>
<organism evidence="1 2">
    <name type="scientific">Micromonospora polyrhachis</name>
    <dbReference type="NCBI Taxonomy" id="1282883"/>
    <lineage>
        <taxon>Bacteria</taxon>
        <taxon>Bacillati</taxon>
        <taxon>Actinomycetota</taxon>
        <taxon>Actinomycetes</taxon>
        <taxon>Micromonosporales</taxon>
        <taxon>Micromonosporaceae</taxon>
        <taxon>Micromonospora</taxon>
    </lineage>
</organism>
<evidence type="ECO:0000313" key="2">
    <source>
        <dbReference type="Proteomes" id="UP000578819"/>
    </source>
</evidence>
<dbReference type="Proteomes" id="UP000578819">
    <property type="component" value="Unassembled WGS sequence"/>
</dbReference>
<gene>
    <name evidence="1" type="ORF">FHR38_006329</name>
</gene>
<name>A0A7W7WSV4_9ACTN</name>
<evidence type="ECO:0000313" key="1">
    <source>
        <dbReference type="EMBL" id="MBB4962596.1"/>
    </source>
</evidence>
<proteinExistence type="predicted"/>
<comment type="caution">
    <text evidence="1">The sequence shown here is derived from an EMBL/GenBank/DDBJ whole genome shotgun (WGS) entry which is preliminary data.</text>
</comment>
<dbReference type="EMBL" id="JACHJW010000001">
    <property type="protein sequence ID" value="MBB4962596.1"/>
    <property type="molecule type" value="Genomic_DNA"/>
</dbReference>
<accession>A0A7W7WSV4</accession>
<sequence length="181" mass="19969">MAPPLVRTNEEAHLYFELHPCPCGEVDFGGTSSLELVGDDWLVSYTGECVECGRPRGFEFRQPDELVAPGEGEWAPGRQPSELIDAGEWLWVADVYGSVPVELDDLADAKREQARIDLLAARAAISEVLKFLPAGAVAVPEDAFWSHRGRLVRTAEPGRFGRVRLEAAQAAYDRALSEFDR</sequence>